<evidence type="ECO:0000313" key="6">
    <source>
        <dbReference type="EMBL" id="MBT0728281.1"/>
    </source>
</evidence>
<feature type="signal peptide" evidence="3">
    <location>
        <begin position="1"/>
        <end position="23"/>
    </location>
</feature>
<dbReference type="InterPro" id="IPR000997">
    <property type="entry name" value="Cholinesterase"/>
</dbReference>
<evidence type="ECO:0000256" key="4">
    <source>
        <dbReference type="SAM" id="MobiDB-lite"/>
    </source>
</evidence>
<dbReference type="EMBL" id="JABBFO010000015">
    <property type="protein sequence ID" value="MBT0728281.1"/>
    <property type="molecule type" value="Genomic_DNA"/>
</dbReference>
<reference evidence="6 7" key="1">
    <citation type="submission" date="2020-04" db="EMBL/GenBank/DDBJ databases">
        <title>Genome sequencing of Rosenbergiella species.</title>
        <authorList>
            <person name="Alvarez-Perez S."/>
            <person name="Lievens B."/>
        </authorList>
    </citation>
    <scope>NUCLEOTIDE SEQUENCE [LARGE SCALE GENOMIC DNA]</scope>
    <source>
        <strain evidence="6 7">CdVSA20.1</strain>
    </source>
</reference>
<accession>A0ABS5T7F2</accession>
<keyword evidence="2 3" id="KW-0378">Hydrolase</keyword>
<feature type="compositionally biased region" description="Polar residues" evidence="4">
    <location>
        <begin position="26"/>
        <end position="46"/>
    </location>
</feature>
<dbReference type="Pfam" id="PF00135">
    <property type="entry name" value="COesterase"/>
    <property type="match status" value="1"/>
</dbReference>
<feature type="chain" id="PRO_5044979067" description="Carboxylic ester hydrolase" evidence="3">
    <location>
        <begin position="24"/>
        <end position="521"/>
    </location>
</feature>
<dbReference type="PRINTS" id="PR00878">
    <property type="entry name" value="CHOLNESTRASE"/>
</dbReference>
<dbReference type="PROSITE" id="PS00122">
    <property type="entry name" value="CARBOXYLESTERASE_B_1"/>
    <property type="match status" value="1"/>
</dbReference>
<dbReference type="InterPro" id="IPR019826">
    <property type="entry name" value="Carboxylesterase_B_AS"/>
</dbReference>
<evidence type="ECO:0000256" key="1">
    <source>
        <dbReference type="ARBA" id="ARBA00005964"/>
    </source>
</evidence>
<proteinExistence type="inferred from homology"/>
<dbReference type="EC" id="3.1.1.-" evidence="3"/>
<gene>
    <name evidence="6" type="ORF">HGT73_13035</name>
</gene>
<protein>
    <recommendedName>
        <fullName evidence="3">Carboxylic ester hydrolase</fullName>
        <ecNumber evidence="3">3.1.1.-</ecNumber>
    </recommendedName>
</protein>
<feature type="domain" description="Carboxylesterase type B" evidence="5">
    <location>
        <begin position="38"/>
        <end position="512"/>
    </location>
</feature>
<dbReference type="Gene3D" id="3.40.50.1820">
    <property type="entry name" value="alpha/beta hydrolase"/>
    <property type="match status" value="1"/>
</dbReference>
<evidence type="ECO:0000313" key="7">
    <source>
        <dbReference type="Proteomes" id="UP000786875"/>
    </source>
</evidence>
<dbReference type="Proteomes" id="UP000786875">
    <property type="component" value="Unassembled WGS sequence"/>
</dbReference>
<evidence type="ECO:0000256" key="3">
    <source>
        <dbReference type="RuleBase" id="RU361235"/>
    </source>
</evidence>
<organism evidence="6 7">
    <name type="scientific">Rosenbergiella australiborealis</name>
    <dbReference type="NCBI Taxonomy" id="1544696"/>
    <lineage>
        <taxon>Bacteria</taxon>
        <taxon>Pseudomonadati</taxon>
        <taxon>Pseudomonadota</taxon>
        <taxon>Gammaproteobacteria</taxon>
        <taxon>Enterobacterales</taxon>
        <taxon>Erwiniaceae</taxon>
        <taxon>Rosenbergiella</taxon>
    </lineage>
</organism>
<evidence type="ECO:0000259" key="5">
    <source>
        <dbReference type="Pfam" id="PF00135"/>
    </source>
</evidence>
<evidence type="ECO:0000256" key="2">
    <source>
        <dbReference type="ARBA" id="ARBA00022801"/>
    </source>
</evidence>
<dbReference type="SUPFAM" id="SSF53474">
    <property type="entry name" value="alpha/beta-Hydrolases"/>
    <property type="match status" value="1"/>
</dbReference>
<comment type="caution">
    <text evidence="6">The sequence shown here is derived from an EMBL/GenBank/DDBJ whole genome shotgun (WGS) entry which is preliminary data.</text>
</comment>
<sequence>MNRRKFISSAASLAVLASPSVRATGKNLTTSSRNPLPPVKTSSGTIIGQSQAGGGRVWKGIPYATPPIGDLRGRSPTPLHYQHSPIYAFDYGNEAVQVGLVPSDDQKLAGSEDCLYLNIWSPAVTANTLPVIVWIHGGGFVQGSSLDEPFDGSVYAQTGEVVFVSINYRLGGFGYLMPGRYEGYCNLGLEDQMAALRWIKANIAEFGGDRNNITVMGESAGAMSIGILAGTPSAAGLFDKAIIQSGGMRPVWTNEDRLTMQSALCQELKISENEIEKIFTLSTAELNKAFINLAAKSGNPLMGGEAFHPGIDGVVLPDHPLKNVRPIPLLIGHCANEGHLFFEVGPKTLTSGLVSKVRDKVGENKWATIQDTYQRSADQPGNQWVIDLFSDCFVGVASHRLALAVKEVGGQAWCYRYDYNNASKLGATHATDIALTFGRPEGTPAPLPWTPQTHLLSSTMRASFIHFAIHGVAKTAGVDEWPEYDKDTLHFVSFDTSVQLKQDFLGKSRRQVWENVSIYAV</sequence>
<dbReference type="InterPro" id="IPR019819">
    <property type="entry name" value="Carboxylesterase_B_CS"/>
</dbReference>
<dbReference type="InterPro" id="IPR029058">
    <property type="entry name" value="AB_hydrolase_fold"/>
</dbReference>
<feature type="region of interest" description="Disordered" evidence="4">
    <location>
        <begin position="25"/>
        <end position="46"/>
    </location>
</feature>
<keyword evidence="3" id="KW-0732">Signal</keyword>
<dbReference type="PANTHER" id="PTHR11559">
    <property type="entry name" value="CARBOXYLESTERASE"/>
    <property type="match status" value="1"/>
</dbReference>
<dbReference type="PROSITE" id="PS00941">
    <property type="entry name" value="CARBOXYLESTERASE_B_2"/>
    <property type="match status" value="1"/>
</dbReference>
<name>A0ABS5T7F2_9GAMM</name>
<dbReference type="InterPro" id="IPR002018">
    <property type="entry name" value="CarbesteraseB"/>
</dbReference>
<dbReference type="RefSeq" id="WP_214215682.1">
    <property type="nucleotide sequence ID" value="NZ_JABBFO010000015.1"/>
</dbReference>
<keyword evidence="7" id="KW-1185">Reference proteome</keyword>
<dbReference type="InterPro" id="IPR050309">
    <property type="entry name" value="Type-B_Carboxylest/Lipase"/>
</dbReference>
<comment type="similarity">
    <text evidence="1 3">Belongs to the type-B carboxylesterase/lipase family.</text>
</comment>